<dbReference type="Proteomes" id="UP000522864">
    <property type="component" value="Unassembled WGS sequence"/>
</dbReference>
<comment type="caution">
    <text evidence="5">The sequence shown here is derived from an EMBL/GenBank/DDBJ whole genome shotgun (WGS) entry which is preliminary data.</text>
</comment>
<sequence length="320" mass="35272">MTTIHVAVIAFNDISPFHLSVPTLVFAEQREGIEMPRFSLKVCGFEPGPLITSAGFDIQVHHGLEVLSQADVIIMPSWRDTEERPPEPLLEALRQAHGEGTRIVGLCLGAFVLAEAGLLDGRKATTHWNWAATFARKYPRVLLDADVLYAESEHLLTSAGTAAGLDCCLYLMQQLCGAEVTHKVARRLVVAPHRSGGQAQFIERPLPLAGEQDRLGQLLQWLGHNFTRSHSLDELADRVAMSRRSFTRHFKQLTGTTVGQWLLGQRLSHAQRLLESSAQGIEAIALEAGFGTALSLRQHFQASLRISPSAYRAQFAGRQT</sequence>
<dbReference type="GO" id="GO:0009893">
    <property type="term" value="P:positive regulation of metabolic process"/>
    <property type="evidence" value="ECO:0007669"/>
    <property type="project" value="UniProtKB-ARBA"/>
</dbReference>
<feature type="domain" description="HTH araC/xylS-type" evidence="4">
    <location>
        <begin position="216"/>
        <end position="314"/>
    </location>
</feature>
<dbReference type="Gene3D" id="1.10.10.60">
    <property type="entry name" value="Homeodomain-like"/>
    <property type="match status" value="1"/>
</dbReference>
<dbReference type="EMBL" id="JACAQA010000017">
    <property type="protein sequence ID" value="NWB87194.1"/>
    <property type="molecule type" value="Genomic_DNA"/>
</dbReference>
<protein>
    <submittedName>
        <fullName evidence="5">Helix-turn-helix domain-containing protein</fullName>
    </submittedName>
</protein>
<gene>
    <name evidence="5" type="ORF">HX830_20155</name>
</gene>
<keyword evidence="1" id="KW-0805">Transcription regulation</keyword>
<dbReference type="Pfam" id="PF12833">
    <property type="entry name" value="HTH_18"/>
    <property type="match status" value="1"/>
</dbReference>
<dbReference type="SUPFAM" id="SSF52317">
    <property type="entry name" value="Class I glutamine amidotransferase-like"/>
    <property type="match status" value="1"/>
</dbReference>
<dbReference type="GO" id="GO:0043565">
    <property type="term" value="F:sequence-specific DNA binding"/>
    <property type="evidence" value="ECO:0007669"/>
    <property type="project" value="InterPro"/>
</dbReference>
<dbReference type="InterPro" id="IPR018062">
    <property type="entry name" value="HTH_AraC-typ_CS"/>
</dbReference>
<dbReference type="SMART" id="SM00342">
    <property type="entry name" value="HTH_ARAC"/>
    <property type="match status" value="1"/>
</dbReference>
<dbReference type="RefSeq" id="WP_103494387.1">
    <property type="nucleotide sequence ID" value="NZ_JACAQA010000017.1"/>
</dbReference>
<proteinExistence type="predicted"/>
<dbReference type="InterPro" id="IPR052158">
    <property type="entry name" value="INH-QAR"/>
</dbReference>
<evidence type="ECO:0000313" key="5">
    <source>
        <dbReference type="EMBL" id="NWB87194.1"/>
    </source>
</evidence>
<accession>A0A7Y7WT16</accession>
<dbReference type="GO" id="GO:0003700">
    <property type="term" value="F:DNA-binding transcription factor activity"/>
    <property type="evidence" value="ECO:0007669"/>
    <property type="project" value="InterPro"/>
</dbReference>
<keyword evidence="3" id="KW-0804">Transcription</keyword>
<dbReference type="InterPro" id="IPR018060">
    <property type="entry name" value="HTH_AraC"/>
</dbReference>
<dbReference type="InterPro" id="IPR009057">
    <property type="entry name" value="Homeodomain-like_sf"/>
</dbReference>
<dbReference type="CDD" id="cd03137">
    <property type="entry name" value="GATase1_AraC_1"/>
    <property type="match status" value="1"/>
</dbReference>
<dbReference type="PANTHER" id="PTHR43130:SF3">
    <property type="entry name" value="HTH-TYPE TRANSCRIPTIONAL REGULATOR RV1931C"/>
    <property type="match status" value="1"/>
</dbReference>
<name>A0A7Y7WT16_9PSED</name>
<dbReference type="Gene3D" id="3.40.50.880">
    <property type="match status" value="1"/>
</dbReference>
<evidence type="ECO:0000256" key="2">
    <source>
        <dbReference type="ARBA" id="ARBA00023125"/>
    </source>
</evidence>
<evidence type="ECO:0000313" key="6">
    <source>
        <dbReference type="Proteomes" id="UP000522864"/>
    </source>
</evidence>
<evidence type="ECO:0000256" key="1">
    <source>
        <dbReference type="ARBA" id="ARBA00023015"/>
    </source>
</evidence>
<dbReference type="AlphaFoldDB" id="A0A7Y7WT16"/>
<dbReference type="SUPFAM" id="SSF46689">
    <property type="entry name" value="Homeodomain-like"/>
    <property type="match status" value="2"/>
</dbReference>
<reference evidence="5 6" key="1">
    <citation type="submission" date="2020-04" db="EMBL/GenBank/DDBJ databases">
        <title>Molecular characterization of pseudomonads from Agaricus bisporus reveal novel blotch 2 pathogens in Western Europe.</title>
        <authorList>
            <person name="Taparia T."/>
            <person name="Krijger M."/>
            <person name="Haynes E."/>
            <person name="Elpinstone J.G."/>
            <person name="Noble R."/>
            <person name="Van Der Wolf J."/>
        </authorList>
    </citation>
    <scope>NUCLEOTIDE SEQUENCE [LARGE SCALE GENOMIC DNA]</scope>
    <source>
        <strain evidence="5 6">G9001</strain>
    </source>
</reference>
<evidence type="ECO:0000259" key="4">
    <source>
        <dbReference type="PROSITE" id="PS01124"/>
    </source>
</evidence>
<dbReference type="PROSITE" id="PS01124">
    <property type="entry name" value="HTH_ARAC_FAMILY_2"/>
    <property type="match status" value="1"/>
</dbReference>
<dbReference type="InterPro" id="IPR029062">
    <property type="entry name" value="Class_I_gatase-like"/>
</dbReference>
<dbReference type="PROSITE" id="PS00041">
    <property type="entry name" value="HTH_ARAC_FAMILY_1"/>
    <property type="match status" value="1"/>
</dbReference>
<keyword evidence="2" id="KW-0238">DNA-binding</keyword>
<dbReference type="Pfam" id="PF01965">
    <property type="entry name" value="DJ-1_PfpI"/>
    <property type="match status" value="1"/>
</dbReference>
<organism evidence="5 6">
    <name type="scientific">Pseudomonas gingeri</name>
    <dbReference type="NCBI Taxonomy" id="117681"/>
    <lineage>
        <taxon>Bacteria</taxon>
        <taxon>Pseudomonadati</taxon>
        <taxon>Pseudomonadota</taxon>
        <taxon>Gammaproteobacteria</taxon>
        <taxon>Pseudomonadales</taxon>
        <taxon>Pseudomonadaceae</taxon>
        <taxon>Pseudomonas</taxon>
    </lineage>
</organism>
<dbReference type="InterPro" id="IPR002818">
    <property type="entry name" value="DJ-1/PfpI"/>
</dbReference>
<dbReference type="PANTHER" id="PTHR43130">
    <property type="entry name" value="ARAC-FAMILY TRANSCRIPTIONAL REGULATOR"/>
    <property type="match status" value="1"/>
</dbReference>
<evidence type="ECO:0000256" key="3">
    <source>
        <dbReference type="ARBA" id="ARBA00023163"/>
    </source>
</evidence>